<dbReference type="Gene3D" id="1.10.443.10">
    <property type="entry name" value="Intergrase catalytic core"/>
    <property type="match status" value="1"/>
</dbReference>
<dbReference type="InterPro" id="IPR050808">
    <property type="entry name" value="Phage_Integrase"/>
</dbReference>
<organism evidence="6 7">
    <name type="scientific">Vitreoscilla massiliensis</name>
    <dbReference type="NCBI Taxonomy" id="1689272"/>
    <lineage>
        <taxon>Bacteria</taxon>
        <taxon>Pseudomonadati</taxon>
        <taxon>Pseudomonadota</taxon>
        <taxon>Betaproteobacteria</taxon>
        <taxon>Neisseriales</taxon>
        <taxon>Neisseriaceae</taxon>
        <taxon>Vitreoscilla</taxon>
    </lineage>
</organism>
<dbReference type="Pfam" id="PF00589">
    <property type="entry name" value="Phage_integrase"/>
    <property type="match status" value="1"/>
</dbReference>
<keyword evidence="7" id="KW-1185">Reference proteome</keyword>
<name>A0ABY4E6U9_9NEIS</name>
<keyword evidence="3" id="KW-0238">DNA-binding</keyword>
<proteinExistence type="inferred from homology"/>
<reference evidence="6 7" key="1">
    <citation type="journal article" date="2022" name="Res Sq">
        <title>Evolution of multicellular longitudinally dividing oral cavity symbionts (Neisseriaceae).</title>
        <authorList>
            <person name="Nyongesa S."/>
            <person name="Weber P."/>
            <person name="Bernet E."/>
            <person name="Pullido F."/>
            <person name="Nieckarz M."/>
            <person name="Delaby M."/>
            <person name="Nieves C."/>
            <person name="Viehboeck T."/>
            <person name="Krause N."/>
            <person name="Rivera-Millot A."/>
            <person name="Nakamura A."/>
            <person name="Vischer N."/>
            <person name="VanNieuwenhze M."/>
            <person name="Brun Y."/>
            <person name="Cava F."/>
            <person name="Bulgheresi S."/>
            <person name="Veyrier F."/>
        </authorList>
    </citation>
    <scope>NUCLEOTIDE SEQUENCE [LARGE SCALE GENOMIC DNA]</scope>
    <source>
        <strain evidence="6 7">SN4</strain>
    </source>
</reference>
<dbReference type="InterPro" id="IPR013762">
    <property type="entry name" value="Integrase-like_cat_sf"/>
</dbReference>
<dbReference type="Pfam" id="PF13356">
    <property type="entry name" value="Arm-DNA-bind_3"/>
    <property type="match status" value="1"/>
</dbReference>
<comment type="similarity">
    <text evidence="1">Belongs to the 'phage' integrase family.</text>
</comment>
<feature type="domain" description="Tyr recombinase" evidence="5">
    <location>
        <begin position="251"/>
        <end position="458"/>
    </location>
</feature>
<evidence type="ECO:0000256" key="2">
    <source>
        <dbReference type="ARBA" id="ARBA00022908"/>
    </source>
</evidence>
<dbReference type="RefSeq" id="WP_199822559.1">
    <property type="nucleotide sequence ID" value="NZ_CABKVG010000008.1"/>
</dbReference>
<dbReference type="PANTHER" id="PTHR30629:SF2">
    <property type="entry name" value="PROPHAGE INTEGRASE INTS-RELATED"/>
    <property type="match status" value="1"/>
</dbReference>
<dbReference type="Gene3D" id="1.10.150.130">
    <property type="match status" value="1"/>
</dbReference>
<dbReference type="CDD" id="cd00801">
    <property type="entry name" value="INT_P4_C"/>
    <property type="match status" value="1"/>
</dbReference>
<dbReference type="SUPFAM" id="SSF56349">
    <property type="entry name" value="DNA breaking-rejoining enzymes"/>
    <property type="match status" value="1"/>
</dbReference>
<evidence type="ECO:0000256" key="1">
    <source>
        <dbReference type="ARBA" id="ARBA00008857"/>
    </source>
</evidence>
<dbReference type="EMBL" id="CP091511">
    <property type="protein sequence ID" value="UOO90108.1"/>
    <property type="molecule type" value="Genomic_DNA"/>
</dbReference>
<dbReference type="InterPro" id="IPR011010">
    <property type="entry name" value="DNA_brk_join_enz"/>
</dbReference>
<dbReference type="Proteomes" id="UP000832011">
    <property type="component" value="Chromosome"/>
</dbReference>
<accession>A0ABY4E6U9</accession>
<protein>
    <submittedName>
        <fullName evidence="6">Tyrosine-type recombinase/integrase</fullName>
    </submittedName>
</protein>
<keyword evidence="4" id="KW-0233">DNA recombination</keyword>
<sequence length="474" mass="54950">MMHYPKAGKGKKWTIKELNVITADWKGDTISDGEGLIGEVRVSKSNDISIRFKYAFKWDKKVSWFSCGTYPDNDMLTIRQNRDEAKATVAKGIDPRLKKQADKVIAQQEILAVIDEAKELERQNLTVRDMFDEWVANGVARQDNNQELKRLFEKDVLPMLGSMPIKEIKEADIRNVYRVLLERGTEINPRNRSLVRLAADVRQMFKWADARQPWRALLVEGNPALLVDEKKLLDADYTEERSRVLSADEIIQLAQLIKLEEQQFADALDKRNANKALNASTQCAIWICLSTLSRIGELLMARWEHIDFETKEWFIPRENVKSTRGKKQDHYVFLSDFAFKQFQRLYEESGHSDWCFPAKDEKSHVDVKSVSKRIGDRQVKFKDRTKVGMKRRHDNSLAVGDSEWTPHDLRRTGATMMQELGIGMDIIDRCQNHVLAGSKVRRHYLKYEYKVEKTEAFEKLGKKLQGILKDSNVN</sequence>
<dbReference type="PROSITE" id="PS51898">
    <property type="entry name" value="TYR_RECOMBINASE"/>
    <property type="match status" value="1"/>
</dbReference>
<evidence type="ECO:0000313" key="7">
    <source>
        <dbReference type="Proteomes" id="UP000832011"/>
    </source>
</evidence>
<evidence type="ECO:0000313" key="6">
    <source>
        <dbReference type="EMBL" id="UOO90108.1"/>
    </source>
</evidence>
<evidence type="ECO:0000259" key="5">
    <source>
        <dbReference type="PROSITE" id="PS51898"/>
    </source>
</evidence>
<dbReference type="InterPro" id="IPR038488">
    <property type="entry name" value="Integrase_DNA-bd_sf"/>
</dbReference>
<dbReference type="InterPro" id="IPR002104">
    <property type="entry name" value="Integrase_catalytic"/>
</dbReference>
<keyword evidence="2" id="KW-0229">DNA integration</keyword>
<gene>
    <name evidence="6" type="ORF">LVJ82_03735</name>
</gene>
<dbReference type="InterPro" id="IPR025166">
    <property type="entry name" value="Integrase_DNA_bind_dom"/>
</dbReference>
<evidence type="ECO:0000256" key="3">
    <source>
        <dbReference type="ARBA" id="ARBA00023125"/>
    </source>
</evidence>
<evidence type="ECO:0000256" key="4">
    <source>
        <dbReference type="ARBA" id="ARBA00023172"/>
    </source>
</evidence>
<dbReference type="PANTHER" id="PTHR30629">
    <property type="entry name" value="PROPHAGE INTEGRASE"/>
    <property type="match status" value="1"/>
</dbReference>
<dbReference type="InterPro" id="IPR010998">
    <property type="entry name" value="Integrase_recombinase_N"/>
</dbReference>
<dbReference type="Gene3D" id="3.30.160.390">
    <property type="entry name" value="Integrase, DNA-binding domain"/>
    <property type="match status" value="1"/>
</dbReference>